<reference evidence="1" key="1">
    <citation type="journal article" date="2015" name="Front. Microbiol.">
        <title>Combining genomic sequencing methods to explore viral diversity and reveal potential virus-host interactions.</title>
        <authorList>
            <person name="Chow C.E."/>
            <person name="Winget D.M."/>
            <person name="White R.A.III."/>
            <person name="Hallam S.J."/>
            <person name="Suttle C.A."/>
        </authorList>
    </citation>
    <scope>NUCLEOTIDE SEQUENCE</scope>
    <source>
        <strain evidence="1">Oxic1_2</strain>
    </source>
</reference>
<evidence type="ECO:0000313" key="1">
    <source>
        <dbReference type="EMBL" id="AKH47694.1"/>
    </source>
</evidence>
<dbReference type="EMBL" id="KR029597">
    <property type="protein sequence ID" value="AKH47694.1"/>
    <property type="molecule type" value="Genomic_DNA"/>
</dbReference>
<protein>
    <submittedName>
        <fullName evidence="1">Uncharacterized protein</fullName>
    </submittedName>
</protein>
<accession>A0A0F7L578</accession>
<name>A0A0F7L578_9VIRU</name>
<proteinExistence type="predicted"/>
<sequence length="67" mass="7717">MIPYNIELQLEGDTDRIGNYLMNNLQFPLPDDPVIKARELEANRIIQQSFVTSIKQSLINNNNKKGE</sequence>
<reference evidence="1" key="2">
    <citation type="submission" date="2015-03" db="EMBL/GenBank/DDBJ databases">
        <authorList>
            <person name="Chow C.-E.T."/>
            <person name="Winget D.M."/>
            <person name="White R.A.III."/>
            <person name="Hallam S.J."/>
            <person name="Suttle C.A."/>
        </authorList>
    </citation>
    <scope>NUCLEOTIDE SEQUENCE</scope>
    <source>
        <strain evidence="1">Oxic1_2</strain>
    </source>
</reference>
<organism evidence="1">
    <name type="scientific">uncultured marine virus</name>
    <dbReference type="NCBI Taxonomy" id="186617"/>
    <lineage>
        <taxon>Viruses</taxon>
        <taxon>environmental samples</taxon>
    </lineage>
</organism>